<dbReference type="PANTHER" id="PTHR21180">
    <property type="entry name" value="ENDONUCLEASE/EXONUCLEASE/PHOSPHATASE FAMILY DOMAIN-CONTAINING PROTEIN 1"/>
    <property type="match status" value="1"/>
</dbReference>
<dbReference type="Pfam" id="PF10531">
    <property type="entry name" value="SLBB"/>
    <property type="match status" value="1"/>
</dbReference>
<dbReference type="InterPro" id="IPR019554">
    <property type="entry name" value="Soluble_ligand-bd"/>
</dbReference>
<organism evidence="2 3">
    <name type="scientific">Curtobacterium caseinilyticum</name>
    <dbReference type="NCBI Taxonomy" id="3055137"/>
    <lineage>
        <taxon>Bacteria</taxon>
        <taxon>Bacillati</taxon>
        <taxon>Actinomycetota</taxon>
        <taxon>Actinomycetes</taxon>
        <taxon>Micrococcales</taxon>
        <taxon>Microbacteriaceae</taxon>
        <taxon>Curtobacterium</taxon>
    </lineage>
</organism>
<keyword evidence="3" id="KW-1185">Reference proteome</keyword>
<dbReference type="InterPro" id="IPR051675">
    <property type="entry name" value="Endo/Exo/Phosphatase_dom_1"/>
</dbReference>
<protein>
    <submittedName>
        <fullName evidence="2">ComEA family DNA-binding protein</fullName>
    </submittedName>
</protein>
<dbReference type="GO" id="GO:0003677">
    <property type="term" value="F:DNA binding"/>
    <property type="evidence" value="ECO:0007669"/>
    <property type="project" value="UniProtKB-KW"/>
</dbReference>
<evidence type="ECO:0000259" key="1">
    <source>
        <dbReference type="SMART" id="SM00278"/>
    </source>
</evidence>
<gene>
    <name evidence="2" type="ORF">QUG93_07650</name>
</gene>
<dbReference type="InterPro" id="IPR010994">
    <property type="entry name" value="RuvA_2-like"/>
</dbReference>
<accession>A0ABT7TRN7</accession>
<feature type="domain" description="Helix-hairpin-helix DNA-binding motif class 1" evidence="1">
    <location>
        <begin position="134"/>
        <end position="153"/>
    </location>
</feature>
<reference evidence="2 3" key="1">
    <citation type="submission" date="2023-06" db="EMBL/GenBank/DDBJ databases">
        <authorList>
            <person name="Feng G."/>
            <person name="Li J."/>
            <person name="Zhu H."/>
        </authorList>
    </citation>
    <scope>NUCLEOTIDE SEQUENCE [LARGE SCALE GENOMIC DNA]</scope>
    <source>
        <strain evidence="2 3">RHCKG28</strain>
    </source>
</reference>
<dbReference type="Proteomes" id="UP001236404">
    <property type="component" value="Unassembled WGS sequence"/>
</dbReference>
<evidence type="ECO:0000313" key="3">
    <source>
        <dbReference type="Proteomes" id="UP001236404"/>
    </source>
</evidence>
<proteinExistence type="predicted"/>
<feature type="domain" description="Helix-hairpin-helix DNA-binding motif class 1" evidence="1">
    <location>
        <begin position="104"/>
        <end position="123"/>
    </location>
</feature>
<dbReference type="RefSeq" id="WP_289473333.1">
    <property type="nucleotide sequence ID" value="NZ_JAUCMN010000004.1"/>
</dbReference>
<evidence type="ECO:0000313" key="2">
    <source>
        <dbReference type="EMBL" id="MDM7891557.1"/>
    </source>
</evidence>
<dbReference type="PANTHER" id="PTHR21180:SF32">
    <property type="entry name" value="ENDONUCLEASE_EXONUCLEASE_PHOSPHATASE FAMILY DOMAIN-CONTAINING PROTEIN 1"/>
    <property type="match status" value="1"/>
</dbReference>
<dbReference type="SUPFAM" id="SSF47781">
    <property type="entry name" value="RuvA domain 2-like"/>
    <property type="match status" value="1"/>
</dbReference>
<keyword evidence="2" id="KW-0238">DNA-binding</keyword>
<dbReference type="SMART" id="SM00278">
    <property type="entry name" value="HhH1"/>
    <property type="match status" value="2"/>
</dbReference>
<name>A0ABT7TRN7_9MICO</name>
<dbReference type="InterPro" id="IPR003583">
    <property type="entry name" value="Hlx-hairpin-Hlx_DNA-bd_motif"/>
</dbReference>
<dbReference type="Gene3D" id="1.10.150.280">
    <property type="entry name" value="AF1531-like domain"/>
    <property type="match status" value="1"/>
</dbReference>
<dbReference type="EMBL" id="JAUCMN010000004">
    <property type="protein sequence ID" value="MDM7891557.1"/>
    <property type="molecule type" value="Genomic_DNA"/>
</dbReference>
<sequence length="156" mass="15714">MYVLGAVAHAGVVDVPAGTRVEVVLERVGGAAADADLARLNLARPVVDGERLYVPRVGETEVPEVLGPDVAVGGSGGAGGAAPGGTSGPAGVDAVVDLNTADQTTLETLPGIGPALAGRILSWREEHGGFTSVDDLLEVSGIGEARMAELRDRVRV</sequence>
<comment type="caution">
    <text evidence="2">The sequence shown here is derived from an EMBL/GenBank/DDBJ whole genome shotgun (WGS) entry which is preliminary data.</text>
</comment>
<dbReference type="Pfam" id="PF12836">
    <property type="entry name" value="HHH_3"/>
    <property type="match status" value="1"/>
</dbReference>